<dbReference type="EMBL" id="UHIP01000001">
    <property type="protein sequence ID" value="SUP19029.1"/>
    <property type="molecule type" value="Genomic_DNA"/>
</dbReference>
<dbReference type="Pfam" id="PF05036">
    <property type="entry name" value="SPOR"/>
    <property type="match status" value="1"/>
</dbReference>
<dbReference type="InterPro" id="IPR052521">
    <property type="entry name" value="Cell_div_SPOR-domain"/>
</dbReference>
<evidence type="ECO:0000256" key="2">
    <source>
        <dbReference type="SAM" id="Phobius"/>
    </source>
</evidence>
<dbReference type="Gene3D" id="3.30.70.1070">
    <property type="entry name" value="Sporulation related repeat"/>
    <property type="match status" value="1"/>
</dbReference>
<feature type="compositionally biased region" description="Low complexity" evidence="1">
    <location>
        <begin position="88"/>
        <end position="102"/>
    </location>
</feature>
<accession>A0AAX2LN08</accession>
<dbReference type="PROSITE" id="PS51724">
    <property type="entry name" value="SPOR"/>
    <property type="match status" value="1"/>
</dbReference>
<keyword evidence="2" id="KW-1133">Transmembrane helix</keyword>
<evidence type="ECO:0000259" key="3">
    <source>
        <dbReference type="PROSITE" id="PS51724"/>
    </source>
</evidence>
<proteinExistence type="predicted"/>
<organism evidence="4 5">
    <name type="scientific">Vibrio fluvialis</name>
    <dbReference type="NCBI Taxonomy" id="676"/>
    <lineage>
        <taxon>Bacteria</taxon>
        <taxon>Pseudomonadati</taxon>
        <taxon>Pseudomonadota</taxon>
        <taxon>Gammaproteobacteria</taxon>
        <taxon>Vibrionales</taxon>
        <taxon>Vibrionaceae</taxon>
        <taxon>Vibrio</taxon>
    </lineage>
</organism>
<evidence type="ECO:0000313" key="5">
    <source>
        <dbReference type="Proteomes" id="UP000254626"/>
    </source>
</evidence>
<feature type="region of interest" description="Disordered" evidence="1">
    <location>
        <begin position="83"/>
        <end position="112"/>
    </location>
</feature>
<gene>
    <name evidence="4" type="primary">ftsN</name>
    <name evidence="4" type="ORF">NCTC11327_00093</name>
</gene>
<dbReference type="GO" id="GO:0042834">
    <property type="term" value="F:peptidoglycan binding"/>
    <property type="evidence" value="ECO:0007669"/>
    <property type="project" value="InterPro"/>
</dbReference>
<dbReference type="InterPro" id="IPR007730">
    <property type="entry name" value="SPOR-like_dom"/>
</dbReference>
<dbReference type="InterPro" id="IPR036680">
    <property type="entry name" value="SPOR-like_sf"/>
</dbReference>
<name>A0AAX2LN08_VIBFL</name>
<dbReference type="Proteomes" id="UP000254626">
    <property type="component" value="Unassembled WGS sequence"/>
</dbReference>
<dbReference type="SUPFAM" id="SSF110997">
    <property type="entry name" value="Sporulation related repeat"/>
    <property type="match status" value="1"/>
</dbReference>
<feature type="compositionally biased region" description="Basic residues" evidence="1">
    <location>
        <begin position="37"/>
        <end position="55"/>
    </location>
</feature>
<feature type="region of interest" description="Disordered" evidence="1">
    <location>
        <begin position="35"/>
        <end position="55"/>
    </location>
</feature>
<sequence>MRRFHFRSVICRETALTCGQNCQLLNLSVANKDYVRRGRSPKKPTPKKAAPRRRKPWRSGLLATLLVAGFGYGLYLLNQDPEPPKPTPVVVDTKPKSVSKPKATNELPPPPTEKWDYVESLPSREIEVKAKELQVSDIPYVMQCGAYKNMQQAEARKLDIAFQGLSSKIRKKEDSSWYRVVLGPYKFKRDAERDKHKLQRAKIEPCAIWKEQQ</sequence>
<evidence type="ECO:0000313" key="4">
    <source>
        <dbReference type="EMBL" id="SUP19029.1"/>
    </source>
</evidence>
<protein>
    <submittedName>
        <fullName evidence="4">FtsN</fullName>
    </submittedName>
</protein>
<dbReference type="PANTHER" id="PTHR38687">
    <property type="entry name" value="CELL DIVISION PROTEIN DEDD-RELATED"/>
    <property type="match status" value="1"/>
</dbReference>
<reference evidence="4 5" key="1">
    <citation type="submission" date="2018-06" db="EMBL/GenBank/DDBJ databases">
        <authorList>
            <consortium name="Pathogen Informatics"/>
            <person name="Doyle S."/>
        </authorList>
    </citation>
    <scope>NUCLEOTIDE SEQUENCE [LARGE SCALE GENOMIC DNA]</scope>
    <source>
        <strain evidence="4 5">NCTC11327</strain>
    </source>
</reference>
<keyword evidence="2" id="KW-0472">Membrane</keyword>
<keyword evidence="2" id="KW-0812">Transmembrane</keyword>
<dbReference type="AlphaFoldDB" id="A0AAX2LN08"/>
<evidence type="ECO:0000256" key="1">
    <source>
        <dbReference type="SAM" id="MobiDB-lite"/>
    </source>
</evidence>
<feature type="transmembrane region" description="Helical" evidence="2">
    <location>
        <begin position="57"/>
        <end position="77"/>
    </location>
</feature>
<feature type="domain" description="SPOR" evidence="3">
    <location>
        <begin position="134"/>
        <end position="212"/>
    </location>
</feature>
<comment type="caution">
    <text evidence="4">The sequence shown here is derived from an EMBL/GenBank/DDBJ whole genome shotgun (WGS) entry which is preliminary data.</text>
</comment>
<dbReference type="PANTHER" id="PTHR38687:SF2">
    <property type="entry name" value="CELL DIVISION PROTEIN FTSN"/>
    <property type="match status" value="1"/>
</dbReference>